<feature type="transmembrane region" description="Helical" evidence="8">
    <location>
        <begin position="416"/>
        <end position="446"/>
    </location>
</feature>
<feature type="transmembrane region" description="Helical" evidence="8">
    <location>
        <begin position="608"/>
        <end position="628"/>
    </location>
</feature>
<evidence type="ECO:0000256" key="8">
    <source>
        <dbReference type="SAM" id="Phobius"/>
    </source>
</evidence>
<feature type="domain" description="ABC transmembrane type-1" evidence="9">
    <location>
        <begin position="420"/>
        <end position="625"/>
    </location>
</feature>
<keyword evidence="5 8" id="KW-0812">Transmembrane</keyword>
<evidence type="ECO:0000313" key="11">
    <source>
        <dbReference type="Proteomes" id="UP001273136"/>
    </source>
</evidence>
<dbReference type="InterPro" id="IPR000515">
    <property type="entry name" value="MetI-like"/>
</dbReference>
<evidence type="ECO:0000256" key="5">
    <source>
        <dbReference type="ARBA" id="ARBA00022692"/>
    </source>
</evidence>
<evidence type="ECO:0000256" key="6">
    <source>
        <dbReference type="ARBA" id="ARBA00022989"/>
    </source>
</evidence>
<dbReference type="InterPro" id="IPR011864">
    <property type="entry name" value="Phosphate_PstC"/>
</dbReference>
<dbReference type="GO" id="GO:0005315">
    <property type="term" value="F:phosphate transmembrane transporter activity"/>
    <property type="evidence" value="ECO:0007669"/>
    <property type="project" value="InterPro"/>
</dbReference>
<evidence type="ECO:0000256" key="1">
    <source>
        <dbReference type="ARBA" id="ARBA00004651"/>
    </source>
</evidence>
<keyword evidence="6 8" id="KW-1133">Transmembrane helix</keyword>
<organism evidence="10 11">
    <name type="scientific">Methanorbis furvi</name>
    <dbReference type="NCBI Taxonomy" id="3028299"/>
    <lineage>
        <taxon>Archaea</taxon>
        <taxon>Methanobacteriati</taxon>
        <taxon>Methanobacteriota</taxon>
        <taxon>Stenosarchaea group</taxon>
        <taxon>Methanomicrobia</taxon>
        <taxon>Methanomicrobiales</taxon>
        <taxon>Methanocorpusculaceae</taxon>
        <taxon>Methanorbis</taxon>
    </lineage>
</organism>
<feature type="transmembrane region" description="Helical" evidence="8">
    <location>
        <begin position="467"/>
        <end position="485"/>
    </location>
</feature>
<accession>A0AAE4MD43</accession>
<feature type="transmembrane region" description="Helical" evidence="8">
    <location>
        <begin position="118"/>
        <end position="146"/>
    </location>
</feature>
<feature type="domain" description="ABC transmembrane type-1" evidence="9">
    <location>
        <begin position="78"/>
        <end position="292"/>
    </location>
</feature>
<dbReference type="Gene3D" id="1.10.3720.10">
    <property type="entry name" value="MetI-like"/>
    <property type="match status" value="2"/>
</dbReference>
<feature type="transmembrane region" description="Helical" evidence="8">
    <location>
        <begin position="152"/>
        <end position="172"/>
    </location>
</feature>
<reference evidence="10" key="1">
    <citation type="submission" date="2023-06" db="EMBL/GenBank/DDBJ databases">
        <title>Genome sequence of Methancorpusculaceae sp. Ag1.</title>
        <authorList>
            <person name="Protasov E."/>
            <person name="Platt K."/>
            <person name="Poehlein A."/>
            <person name="Daniel R."/>
            <person name="Brune A."/>
        </authorList>
    </citation>
    <scope>NUCLEOTIDE SEQUENCE</scope>
    <source>
        <strain evidence="10">Ag1</strain>
    </source>
</reference>
<dbReference type="PANTHER" id="PTHR43470:SF3">
    <property type="entry name" value="PHOSPHATE TRANSPORT SYSTEM PERMEASE PROTEIN PSTA-RELATED"/>
    <property type="match status" value="1"/>
</dbReference>
<dbReference type="SUPFAM" id="SSF161098">
    <property type="entry name" value="MetI-like"/>
    <property type="match status" value="2"/>
</dbReference>
<evidence type="ECO:0000256" key="3">
    <source>
        <dbReference type="ARBA" id="ARBA00022448"/>
    </source>
</evidence>
<feature type="transmembrane region" description="Helical" evidence="8">
    <location>
        <begin position="271"/>
        <end position="296"/>
    </location>
</feature>
<dbReference type="NCBIfam" id="TIGR00974">
    <property type="entry name" value="3a0107s02c"/>
    <property type="match status" value="1"/>
</dbReference>
<feature type="transmembrane region" description="Helical" evidence="8">
    <location>
        <begin position="73"/>
        <end position="106"/>
    </location>
</feature>
<feature type="transmembrane region" description="Helical" evidence="8">
    <location>
        <begin position="202"/>
        <end position="223"/>
    </location>
</feature>
<feature type="transmembrane region" description="Helical" evidence="8">
    <location>
        <begin position="339"/>
        <end position="355"/>
    </location>
</feature>
<dbReference type="InterPro" id="IPR035906">
    <property type="entry name" value="MetI-like_sf"/>
</dbReference>
<comment type="caution">
    <text evidence="10">The sequence shown here is derived from an EMBL/GenBank/DDBJ whole genome shotgun (WGS) entry which is preliminary data.</text>
</comment>
<keyword evidence="4" id="KW-1003">Cell membrane</keyword>
<dbReference type="PROSITE" id="PS50928">
    <property type="entry name" value="ABC_TM1"/>
    <property type="match status" value="2"/>
</dbReference>
<dbReference type="EMBL" id="JAWDKA010000002">
    <property type="protein sequence ID" value="MDV0441313.1"/>
    <property type="molecule type" value="Genomic_DNA"/>
</dbReference>
<name>A0AAE4MD43_9EURY</name>
<dbReference type="GO" id="GO:0005886">
    <property type="term" value="C:plasma membrane"/>
    <property type="evidence" value="ECO:0007669"/>
    <property type="project" value="UniProtKB-SubCell"/>
</dbReference>
<comment type="subcellular location">
    <subcellularLocation>
        <location evidence="1">Cell membrane</location>
        <topology evidence="1">Multi-pass membrane protein</topology>
    </subcellularLocation>
</comment>
<sequence>MTEHTGTKARSRAVRERAIKSIWLATALISAAAVVFILGYLIYTALPAFAEVGISGFLLNTDWNPTGSTPSYGIAALIIDTLLVTLGALIFAVPLGLAAAVYLSYLAPPKIRDTVKPIIELLAGIPSVVYGFFGMVVLCNFLRVALDIPSGFCWLAASVILGIMALPTIVSVSEDALFAVPKDYQEASLGLGATYWHTISRVLLPAAASGISAAVVLGMGRAIGETMAVMMVAGNAAIIPDPIWNVLSPVRTLTATLGIEMAEVATGSMHYYALFGVAVVLLLITLIVNLASAWVIKRMQTGQKTTPHISNKTKRYLKLAAVAAAAVIFFCFLTASLGILWAIGISAAVVAWYFGRKKISHKVAEKSSFVLIYACTAGVILILAVILWDIFSNGLPVISWEFLTESPKDLGRAGGIYPAIVGTLQLVAGAIIIALPVGIGAAIYLIEYARENFLTKALRTGNDLLNGTPSIVFGLFGFAFFVIYLNWGICMLAGQICLALMILPTIVRTTEEALKAVPNAQREASLGLGATKWQTIRKVVLPSAAPGILTGAILSVGRAAGETAPIMFTAVVFTKRFVSLNVFDPVMALPFHLFVLSTSVPGATAQQYGTAVVLIVIVMAIYLAAIALRRHYQNKLLR</sequence>
<dbReference type="Pfam" id="PF00528">
    <property type="entry name" value="BPD_transp_1"/>
    <property type="match status" value="2"/>
</dbReference>
<feature type="transmembrane region" description="Helical" evidence="8">
    <location>
        <begin position="21"/>
        <end position="43"/>
    </location>
</feature>
<evidence type="ECO:0000259" key="9">
    <source>
        <dbReference type="PROSITE" id="PS50928"/>
    </source>
</evidence>
<feature type="transmembrane region" description="Helical" evidence="8">
    <location>
        <begin position="367"/>
        <end position="391"/>
    </location>
</feature>
<dbReference type="RefSeq" id="WP_338093709.1">
    <property type="nucleotide sequence ID" value="NZ_JAWDKA010000002.1"/>
</dbReference>
<keyword evidence="3" id="KW-0813">Transport</keyword>
<feature type="transmembrane region" description="Helical" evidence="8">
    <location>
        <begin position="577"/>
        <end position="596"/>
    </location>
</feature>
<feature type="transmembrane region" description="Helical" evidence="8">
    <location>
        <begin position="316"/>
        <end position="333"/>
    </location>
</feature>
<dbReference type="Proteomes" id="UP001273136">
    <property type="component" value="Unassembled WGS sequence"/>
</dbReference>
<dbReference type="NCBIfam" id="TIGR02138">
    <property type="entry name" value="phosphate_pstC"/>
    <property type="match status" value="1"/>
</dbReference>
<evidence type="ECO:0000256" key="7">
    <source>
        <dbReference type="ARBA" id="ARBA00023136"/>
    </source>
</evidence>
<keyword evidence="7 8" id="KW-0472">Membrane</keyword>
<proteinExistence type="inferred from homology"/>
<evidence type="ECO:0000313" key="10">
    <source>
        <dbReference type="EMBL" id="MDV0441313.1"/>
    </source>
</evidence>
<dbReference type="GO" id="GO:0035435">
    <property type="term" value="P:phosphate ion transmembrane transport"/>
    <property type="evidence" value="ECO:0007669"/>
    <property type="project" value="InterPro"/>
</dbReference>
<comment type="similarity">
    <text evidence="2">Belongs to the binding-protein-dependent transport system permease family. CysTW subfamily.</text>
</comment>
<protein>
    <recommendedName>
        <fullName evidence="9">ABC transmembrane type-1 domain-containing protein</fullName>
    </recommendedName>
</protein>
<dbReference type="InterPro" id="IPR005672">
    <property type="entry name" value="Phosphate_PstA"/>
</dbReference>
<gene>
    <name evidence="10" type="ORF">McpAg1_04980</name>
</gene>
<keyword evidence="11" id="KW-1185">Reference proteome</keyword>
<evidence type="ECO:0000256" key="2">
    <source>
        <dbReference type="ARBA" id="ARBA00007069"/>
    </source>
</evidence>
<dbReference type="PANTHER" id="PTHR43470">
    <property type="entry name" value="PHOSPHATE TRANSPORT SYSTEM PERMEASE PROTEIN PSTA-RELATED"/>
    <property type="match status" value="1"/>
</dbReference>
<dbReference type="AlphaFoldDB" id="A0AAE4MD43"/>
<dbReference type="CDD" id="cd06261">
    <property type="entry name" value="TM_PBP2"/>
    <property type="match status" value="2"/>
</dbReference>
<evidence type="ECO:0000256" key="4">
    <source>
        <dbReference type="ARBA" id="ARBA00022475"/>
    </source>
</evidence>